<dbReference type="InterPro" id="IPR011990">
    <property type="entry name" value="TPR-like_helical_dom_sf"/>
</dbReference>
<reference evidence="1 2" key="1">
    <citation type="submission" date="2009-03" db="EMBL/GenBank/DDBJ databases">
        <authorList>
            <person name="Fraser-Liggett C.M."/>
            <person name="Mongodin E.F."/>
            <person name="Casjens B."/>
            <person name="Dunn J."/>
            <person name="Luft B."/>
            <person name="Qiu W."/>
            <person name="Schutzer S."/>
            <person name="Sebastian Y."/>
        </authorList>
    </citation>
    <scope>NUCLEOTIDE SEQUENCE [LARGE SCALE GENOMIC DNA]</scope>
    <source>
        <strain evidence="1 2">118a</strain>
    </source>
</reference>
<dbReference type="SUPFAM" id="SSF48452">
    <property type="entry name" value="TPR-like"/>
    <property type="match status" value="1"/>
</dbReference>
<feature type="non-terminal residue" evidence="1">
    <location>
        <position position="347"/>
    </location>
</feature>
<dbReference type="InterPro" id="IPR019734">
    <property type="entry name" value="TPR_rpt"/>
</dbReference>
<dbReference type="Gene3D" id="1.25.40.10">
    <property type="entry name" value="Tetratricopeptide repeat domain"/>
    <property type="match status" value="1"/>
</dbReference>
<organism evidence="1 2">
    <name type="scientific">Borreliella burgdorferi 118a</name>
    <dbReference type="NCBI Taxonomy" id="476210"/>
    <lineage>
        <taxon>Bacteria</taxon>
        <taxon>Pseudomonadati</taxon>
        <taxon>Spirochaetota</taxon>
        <taxon>Spirochaetia</taxon>
        <taxon>Spirochaetales</taxon>
        <taxon>Borreliaceae</taxon>
        <taxon>Borreliella</taxon>
    </lineage>
</organism>
<evidence type="ECO:0000313" key="1">
    <source>
        <dbReference type="EMBL" id="EEG99019.1"/>
    </source>
</evidence>
<dbReference type="AlphaFoldDB" id="A0A7U8I4X7"/>
<comment type="caution">
    <text evidence="1">The sequence shown here is derived from an EMBL/GenBank/DDBJ whole genome shotgun (WGS) entry which is preliminary data.</text>
</comment>
<evidence type="ECO:0000313" key="2">
    <source>
        <dbReference type="Proteomes" id="UP000006208"/>
    </source>
</evidence>
<accession>A0A7U8I4X7</accession>
<dbReference type="SMART" id="SM00028">
    <property type="entry name" value="TPR"/>
    <property type="match status" value="2"/>
</dbReference>
<proteinExistence type="predicted"/>
<sequence length="347" mass="40879">MGIDFYIDKKKFADAKKAMLFSSYYANTEFKWLALAKRAKLWALNTGDYHLMGEIVNLGVKVLPGNLKLRALEVYSKLKIGLLKDAYRIANEYLLNSEEYQGLYDEVFIKNLSSDNGILDFNKFIDKIYKEKDARIFEEIGLNLKNNAFLINAMLLYIEKKNIDSAKRILFRIKEDKSFLKELAYISYNLNDLDYTISNLKSIKNEEDPTLLFLLADAYFKKGDIKNAKNEYLKLYTRFPDYNVLVYLNLALIANSENDYKRAISYLNKANEVFKDNKIINYYLANIYFGIKNYFKANEIIANYKEDPLFFKLYFALNYANSKYEAKKSYLWRLFYKTEYNSSIAQF</sequence>
<dbReference type="EMBL" id="ABGI02000005">
    <property type="protein sequence ID" value="EEG99019.1"/>
    <property type="molecule type" value="Genomic_DNA"/>
</dbReference>
<protein>
    <submittedName>
        <fullName evidence="1">Tetratricopeptide repeat domain protein</fullName>
    </submittedName>
</protein>
<dbReference type="Pfam" id="PF13181">
    <property type="entry name" value="TPR_8"/>
    <property type="match status" value="2"/>
</dbReference>
<name>A0A7U8I4X7_BORBG</name>
<dbReference type="Proteomes" id="UP000006208">
    <property type="component" value="Unassembled WGS sequence"/>
</dbReference>
<gene>
    <name evidence="1" type="ORF">BBU118A_0108</name>
</gene>